<evidence type="ECO:0000313" key="6">
    <source>
        <dbReference type="EMBL" id="CAH3125448.1"/>
    </source>
</evidence>
<keyword evidence="7" id="KW-1185">Reference proteome</keyword>
<evidence type="ECO:0008006" key="8">
    <source>
        <dbReference type="Google" id="ProtNLM"/>
    </source>
</evidence>
<dbReference type="SUPFAM" id="SSF48264">
    <property type="entry name" value="Cytochrome P450"/>
    <property type="match status" value="1"/>
</dbReference>
<reference evidence="6 7" key="1">
    <citation type="submission" date="2022-05" db="EMBL/GenBank/DDBJ databases">
        <authorList>
            <consortium name="Genoscope - CEA"/>
            <person name="William W."/>
        </authorList>
    </citation>
    <scope>NUCLEOTIDE SEQUENCE [LARGE SCALE GENOMIC DNA]</scope>
</reference>
<dbReference type="Proteomes" id="UP001159405">
    <property type="component" value="Unassembled WGS sequence"/>
</dbReference>
<keyword evidence="2" id="KW-0349">Heme</keyword>
<dbReference type="Pfam" id="PF00067">
    <property type="entry name" value="p450"/>
    <property type="match status" value="2"/>
</dbReference>
<evidence type="ECO:0000313" key="7">
    <source>
        <dbReference type="Proteomes" id="UP001159405"/>
    </source>
</evidence>
<name>A0ABN8NWZ3_9CNID</name>
<protein>
    <recommendedName>
        <fullName evidence="8">Cytochrome P450</fullName>
    </recommendedName>
</protein>
<evidence type="ECO:0000256" key="1">
    <source>
        <dbReference type="ARBA" id="ARBA00010617"/>
    </source>
</evidence>
<evidence type="ECO:0000256" key="2">
    <source>
        <dbReference type="ARBA" id="ARBA00022617"/>
    </source>
</evidence>
<dbReference type="PANTHER" id="PTHR24302:SF15">
    <property type="entry name" value="FATTY-ACID PEROXYGENASE"/>
    <property type="match status" value="1"/>
</dbReference>
<keyword evidence="4" id="KW-0560">Oxidoreductase</keyword>
<dbReference type="InterPro" id="IPR050705">
    <property type="entry name" value="Cytochrome_P450_3A"/>
</dbReference>
<dbReference type="PANTHER" id="PTHR24302">
    <property type="entry name" value="CYTOCHROME P450 FAMILY 3"/>
    <property type="match status" value="1"/>
</dbReference>
<evidence type="ECO:0000256" key="5">
    <source>
        <dbReference type="ARBA" id="ARBA00023004"/>
    </source>
</evidence>
<comment type="caution">
    <text evidence="6">The sequence shown here is derived from an EMBL/GenBank/DDBJ whole genome shotgun (WGS) entry which is preliminary data.</text>
</comment>
<dbReference type="InterPro" id="IPR001128">
    <property type="entry name" value="Cyt_P450"/>
</dbReference>
<sequence>MLPSIRTAGPRTVDGYEVDSHSSLVKPLPTAFKTAGVVVLLFIWWQEACNCALRKKIKAPNPKGWPIFGNMLLNGVHLLLCNYIKNHGKVFSFNMFGKPSLVIADPDILKKILVKDFWNFRNRFATASFWNISFEDSGTNHAHSKLSNFKKLASEILQQRRKTGPTGRQLDLMHLMLTANEDSAEKGSSKLTDEQINGRYQIFLFARHETSSNTLAYIMTYQLALNQNVKDKLRKEINEAVKRKPESSLYDLSHDIDYLDCVINESLRLNPPLAQVNCECVDDNKFNDIYIPAGQQVIIPVYFLHRDPDV</sequence>
<comment type="similarity">
    <text evidence="1">Belongs to the cytochrome P450 family.</text>
</comment>
<keyword evidence="3" id="KW-0479">Metal-binding</keyword>
<gene>
    <name evidence="6" type="ORF">PLOB_00031862</name>
</gene>
<dbReference type="InterPro" id="IPR036396">
    <property type="entry name" value="Cyt_P450_sf"/>
</dbReference>
<proteinExistence type="inferred from homology"/>
<accession>A0ABN8NWZ3</accession>
<organism evidence="6 7">
    <name type="scientific">Porites lobata</name>
    <dbReference type="NCBI Taxonomy" id="104759"/>
    <lineage>
        <taxon>Eukaryota</taxon>
        <taxon>Metazoa</taxon>
        <taxon>Cnidaria</taxon>
        <taxon>Anthozoa</taxon>
        <taxon>Hexacorallia</taxon>
        <taxon>Scleractinia</taxon>
        <taxon>Fungiina</taxon>
        <taxon>Poritidae</taxon>
        <taxon>Porites</taxon>
    </lineage>
</organism>
<dbReference type="Gene3D" id="1.10.630.10">
    <property type="entry name" value="Cytochrome P450"/>
    <property type="match status" value="2"/>
</dbReference>
<dbReference type="EMBL" id="CALNXK010000041">
    <property type="protein sequence ID" value="CAH3125448.1"/>
    <property type="molecule type" value="Genomic_DNA"/>
</dbReference>
<evidence type="ECO:0000256" key="4">
    <source>
        <dbReference type="ARBA" id="ARBA00023002"/>
    </source>
</evidence>
<keyword evidence="5" id="KW-0408">Iron</keyword>
<evidence type="ECO:0000256" key="3">
    <source>
        <dbReference type="ARBA" id="ARBA00022723"/>
    </source>
</evidence>